<proteinExistence type="inferred from homology"/>
<dbReference type="GO" id="GO:0006897">
    <property type="term" value="P:endocytosis"/>
    <property type="evidence" value="ECO:0007669"/>
    <property type="project" value="TreeGrafter"/>
</dbReference>
<evidence type="ECO:0000256" key="2">
    <source>
        <dbReference type="ARBA" id="ARBA00022448"/>
    </source>
</evidence>
<dbReference type="Gene3D" id="2.30.29.30">
    <property type="entry name" value="Pleckstrin-homology domain (PH domain)/Phosphotyrosine-binding domain (PTB)"/>
    <property type="match status" value="1"/>
</dbReference>
<evidence type="ECO:0000256" key="3">
    <source>
        <dbReference type="ARBA" id="ARBA00023055"/>
    </source>
</evidence>
<dbReference type="SUPFAM" id="SSF144000">
    <property type="entry name" value="Oxysterol-binding protein-like"/>
    <property type="match status" value="1"/>
</dbReference>
<dbReference type="InterPro" id="IPR036598">
    <property type="entry name" value="GOLD_dom_sf"/>
</dbReference>
<dbReference type="SUPFAM" id="SSF50729">
    <property type="entry name" value="PH domain-like"/>
    <property type="match status" value="1"/>
</dbReference>
<feature type="compositionally biased region" description="Low complexity" evidence="5">
    <location>
        <begin position="105"/>
        <end position="116"/>
    </location>
</feature>
<dbReference type="Pfam" id="PF01237">
    <property type="entry name" value="Oxysterol_BP"/>
    <property type="match status" value="1"/>
</dbReference>
<feature type="compositionally biased region" description="Polar residues" evidence="5">
    <location>
        <begin position="67"/>
        <end position="76"/>
    </location>
</feature>
<dbReference type="Proteomes" id="UP000650833">
    <property type="component" value="Unassembled WGS sequence"/>
</dbReference>
<dbReference type="OrthoDB" id="1854502at2759"/>
<evidence type="ECO:0000256" key="5">
    <source>
        <dbReference type="SAM" id="MobiDB-lite"/>
    </source>
</evidence>
<feature type="region of interest" description="Disordered" evidence="5">
    <location>
        <begin position="54"/>
        <end position="77"/>
    </location>
</feature>
<dbReference type="GO" id="GO:0097038">
    <property type="term" value="C:perinuclear endoplasmic reticulum"/>
    <property type="evidence" value="ECO:0007669"/>
    <property type="project" value="TreeGrafter"/>
</dbReference>
<keyword evidence="4" id="KW-0446">Lipid-binding</keyword>
<keyword evidence="3" id="KW-0445">Lipid transport</keyword>
<dbReference type="GO" id="GO:0034727">
    <property type="term" value="P:piecemeal microautophagy of the nucleus"/>
    <property type="evidence" value="ECO:0007669"/>
    <property type="project" value="TreeGrafter"/>
</dbReference>
<dbReference type="AlphaFoldDB" id="A0A8H7QJJ4"/>
<dbReference type="Gene3D" id="3.30.70.3490">
    <property type="match status" value="1"/>
</dbReference>
<feature type="region of interest" description="Disordered" evidence="5">
    <location>
        <begin position="92"/>
        <end position="129"/>
    </location>
</feature>
<dbReference type="GO" id="GO:0005886">
    <property type="term" value="C:plasma membrane"/>
    <property type="evidence" value="ECO:0007669"/>
    <property type="project" value="TreeGrafter"/>
</dbReference>
<gene>
    <name evidence="7" type="ORF">INT46_011354</name>
</gene>
<evidence type="ECO:0000256" key="4">
    <source>
        <dbReference type="ARBA" id="ARBA00023121"/>
    </source>
</evidence>
<sequence length="955" mass="108645">MPEVRVQPRSVYEHHIFIQKANTTLSWTFSTKKKSICFGLYYRPIIAATTTTNTSTRASIEDEHPSHTYNATSSSSIKKRNLSLPKLSHLRTINKSNNNGDVEVPTPTTPTTSTTTNYYSDNEENHNRKRYSTVSASSVKDVATVAVSPSVNYRNRRKSSSAISVINLLDNDFVELIPIDQVNSSKEAITGSYLAEEPGNYVLIFVTSDESVDEGLEFDNNMCGWLLKKRRKRMQGWAKRWFELSSTGVLSYSVRNGDIKRGSLQIMLATISIAPKQRTIHIDSGTTTFHLKALSVDDFNQWLNCIRARRSDTSADLWNDTDNAAGIQSAISLVPDLITTQDDTFERNHQLVASTLNDIDYEIKNLVLIAKEIGHLLHYDSINELSVLQQQQQQQQQTPLPPPLHSNNSNGSSSSMKLIRFPFMRGSSSNNIPDEHKNTTTTAFSSQLAGLEKLNTSIKSLTEQRDKLSTAYYDNYESHTSIPVNPLEIPSRTGTGFLSHRSASFYSYSAQSDQFFDAEDFLLNEDNESMYGSIVIDSEDEEYHDKDGDDDIQENTNPTTHIQRRTKLPHPVAVQNISVLGILRKNIGKDLSTISMPISLNEPINLLQRLCEELEYTELLDKAASLSSSMDRLMYVTTFAISGYAATQYRIGRKPFNPLMSETYECIRPDRGFRFIAEKVSHYPNVMACFAESKSFTYRQTYLGKTKFWGKSMELITEGQSHISIKEHQDEYTYSKPSSWLRNLVTGTKYLEHIGEMKVQNHATGEYAVVTFKEAASGSTSFFSSNNNNAMHRNDVVAKFFDCRGSLIRELEGKWSDSLSEVVGPDQYSVIWRCKPPGIPDYTDYYGLTSFAMEINEITSLEQGKLPITDTRYRPDQQLFENGQVAEAEDEKLRIEQFQRERRKQFESIGKPWKPLWFDLMQDNYSPSGESWQYKGGYWESRDVGLWPKEMLQLW</sequence>
<feature type="region of interest" description="Disordered" evidence="5">
    <location>
        <begin position="542"/>
        <end position="565"/>
    </location>
</feature>
<feature type="compositionally biased region" description="Acidic residues" evidence="5">
    <location>
        <begin position="542"/>
        <end position="553"/>
    </location>
</feature>
<dbReference type="InterPro" id="IPR041680">
    <property type="entry name" value="PH_8"/>
</dbReference>
<evidence type="ECO:0000313" key="8">
    <source>
        <dbReference type="Proteomes" id="UP000650833"/>
    </source>
</evidence>
<dbReference type="EMBL" id="JAEPRC010000631">
    <property type="protein sequence ID" value="KAG2193743.1"/>
    <property type="molecule type" value="Genomic_DNA"/>
</dbReference>
<protein>
    <recommendedName>
        <fullName evidence="6">PH domain-containing protein</fullName>
    </recommendedName>
</protein>
<keyword evidence="2" id="KW-0813">Transport</keyword>
<dbReference type="GO" id="GO:0032934">
    <property type="term" value="F:sterol binding"/>
    <property type="evidence" value="ECO:0007669"/>
    <property type="project" value="TreeGrafter"/>
</dbReference>
<keyword evidence="8" id="KW-1185">Reference proteome</keyword>
<dbReference type="PROSITE" id="PS50003">
    <property type="entry name" value="PH_DOMAIN"/>
    <property type="match status" value="1"/>
</dbReference>
<dbReference type="Pfam" id="PF15409">
    <property type="entry name" value="PH_8"/>
    <property type="match status" value="1"/>
</dbReference>
<dbReference type="GO" id="GO:0005829">
    <property type="term" value="C:cytosol"/>
    <property type="evidence" value="ECO:0007669"/>
    <property type="project" value="TreeGrafter"/>
</dbReference>
<comment type="caution">
    <text evidence="7">The sequence shown here is derived from an EMBL/GenBank/DDBJ whole genome shotgun (WGS) entry which is preliminary data.</text>
</comment>
<comment type="similarity">
    <text evidence="1">Belongs to the OSBP family.</text>
</comment>
<dbReference type="InterPro" id="IPR011993">
    <property type="entry name" value="PH-like_dom_sf"/>
</dbReference>
<dbReference type="Gene3D" id="2.40.160.120">
    <property type="match status" value="1"/>
</dbReference>
<dbReference type="GO" id="GO:0035621">
    <property type="term" value="P:ER to Golgi ceramide transport"/>
    <property type="evidence" value="ECO:0007669"/>
    <property type="project" value="TreeGrafter"/>
</dbReference>
<dbReference type="GO" id="GO:0006887">
    <property type="term" value="P:exocytosis"/>
    <property type="evidence" value="ECO:0007669"/>
    <property type="project" value="TreeGrafter"/>
</dbReference>
<dbReference type="SUPFAM" id="SSF101576">
    <property type="entry name" value="Supernatant protein factor (SPF), C-terminal domain"/>
    <property type="match status" value="1"/>
</dbReference>
<dbReference type="InterPro" id="IPR001849">
    <property type="entry name" value="PH_domain"/>
</dbReference>
<dbReference type="GO" id="GO:0030011">
    <property type="term" value="P:maintenance of cell polarity"/>
    <property type="evidence" value="ECO:0007669"/>
    <property type="project" value="TreeGrafter"/>
</dbReference>
<accession>A0A8H7QJJ4</accession>
<name>A0A8H7QJJ4_9FUNG</name>
<dbReference type="Gene3D" id="2.60.120.680">
    <property type="entry name" value="GOLD domain"/>
    <property type="match status" value="1"/>
</dbReference>
<dbReference type="InterPro" id="IPR037239">
    <property type="entry name" value="OSBP_sf"/>
</dbReference>
<evidence type="ECO:0000259" key="6">
    <source>
        <dbReference type="PROSITE" id="PS50003"/>
    </source>
</evidence>
<dbReference type="SMART" id="SM00233">
    <property type="entry name" value="PH"/>
    <property type="match status" value="1"/>
</dbReference>
<dbReference type="GO" id="GO:0120009">
    <property type="term" value="P:intermembrane lipid transfer"/>
    <property type="evidence" value="ECO:0007669"/>
    <property type="project" value="UniProtKB-ARBA"/>
</dbReference>
<evidence type="ECO:0000313" key="7">
    <source>
        <dbReference type="EMBL" id="KAG2193743.1"/>
    </source>
</evidence>
<reference evidence="7" key="1">
    <citation type="submission" date="2020-12" db="EMBL/GenBank/DDBJ databases">
        <title>Metabolic potential, ecology and presence of endohyphal bacteria is reflected in genomic diversity of Mucoromycotina.</title>
        <authorList>
            <person name="Muszewska A."/>
            <person name="Okrasinska A."/>
            <person name="Steczkiewicz K."/>
            <person name="Drgas O."/>
            <person name="Orlowska M."/>
            <person name="Perlinska-Lenart U."/>
            <person name="Aleksandrzak-Piekarczyk T."/>
            <person name="Szatraj K."/>
            <person name="Zielenkiewicz U."/>
            <person name="Pilsyk S."/>
            <person name="Malc E."/>
            <person name="Mieczkowski P."/>
            <person name="Kruszewska J.S."/>
            <person name="Biernat P."/>
            <person name="Pawlowska J."/>
        </authorList>
    </citation>
    <scope>NUCLEOTIDE SEQUENCE</scope>
    <source>
        <strain evidence="7">CBS 226.32</strain>
    </source>
</reference>
<feature type="domain" description="PH" evidence="6">
    <location>
        <begin position="219"/>
        <end position="311"/>
    </location>
</feature>
<evidence type="ECO:0000256" key="1">
    <source>
        <dbReference type="ARBA" id="ARBA00008842"/>
    </source>
</evidence>
<feature type="region of interest" description="Disordered" evidence="5">
    <location>
        <begin position="388"/>
        <end position="413"/>
    </location>
</feature>
<organism evidence="7 8">
    <name type="scientific">Mucor plumbeus</name>
    <dbReference type="NCBI Taxonomy" id="97098"/>
    <lineage>
        <taxon>Eukaryota</taxon>
        <taxon>Fungi</taxon>
        <taxon>Fungi incertae sedis</taxon>
        <taxon>Mucoromycota</taxon>
        <taxon>Mucoromycotina</taxon>
        <taxon>Mucoromycetes</taxon>
        <taxon>Mucorales</taxon>
        <taxon>Mucorineae</taxon>
        <taxon>Mucoraceae</taxon>
        <taxon>Mucor</taxon>
    </lineage>
</organism>
<dbReference type="InterPro" id="IPR000648">
    <property type="entry name" value="Oxysterol-bd"/>
</dbReference>
<dbReference type="GO" id="GO:0032541">
    <property type="term" value="C:cortical endoplasmic reticulum"/>
    <property type="evidence" value="ECO:0007669"/>
    <property type="project" value="TreeGrafter"/>
</dbReference>
<dbReference type="PANTHER" id="PTHR10972:SF203">
    <property type="entry name" value="OXYSTEROL-BINDING PROTEIN HOMOLOG 3"/>
    <property type="match status" value="1"/>
</dbReference>
<dbReference type="FunFam" id="2.40.160.120:FF:000001">
    <property type="entry name" value="Oxysterol-binding protein"/>
    <property type="match status" value="1"/>
</dbReference>
<dbReference type="PANTHER" id="PTHR10972">
    <property type="entry name" value="OXYSTEROL-BINDING PROTEIN-RELATED"/>
    <property type="match status" value="1"/>
</dbReference>